<feature type="compositionally biased region" description="Acidic residues" evidence="3">
    <location>
        <begin position="729"/>
        <end position="740"/>
    </location>
</feature>
<feature type="compositionally biased region" description="Basic and acidic residues" evidence="3">
    <location>
        <begin position="531"/>
        <end position="544"/>
    </location>
</feature>
<proteinExistence type="predicted"/>
<dbReference type="GeneID" id="92032681"/>
<dbReference type="SMART" id="SM00238">
    <property type="entry name" value="BIR"/>
    <property type="match status" value="2"/>
</dbReference>
<gene>
    <name evidence="4" type="ORF">J3D65DRAFT_619618</name>
</gene>
<dbReference type="Proteomes" id="UP001360953">
    <property type="component" value="Unassembled WGS sequence"/>
</dbReference>
<evidence type="ECO:0000313" key="4">
    <source>
        <dbReference type="EMBL" id="KAK7539732.1"/>
    </source>
</evidence>
<dbReference type="PANTHER" id="PTHR46771:SF5">
    <property type="entry name" value="DETERIN"/>
    <property type="match status" value="1"/>
</dbReference>
<feature type="region of interest" description="Disordered" evidence="3">
    <location>
        <begin position="261"/>
        <end position="698"/>
    </location>
</feature>
<feature type="compositionally biased region" description="Pro residues" evidence="3">
    <location>
        <begin position="613"/>
        <end position="639"/>
    </location>
</feature>
<feature type="compositionally biased region" description="Polar residues" evidence="3">
    <location>
        <begin position="415"/>
        <end position="434"/>
    </location>
</feature>
<organism evidence="4 5">
    <name type="scientific">Phyllosticta citribraziliensis</name>
    <dbReference type="NCBI Taxonomy" id="989973"/>
    <lineage>
        <taxon>Eukaryota</taxon>
        <taxon>Fungi</taxon>
        <taxon>Dikarya</taxon>
        <taxon>Ascomycota</taxon>
        <taxon>Pezizomycotina</taxon>
        <taxon>Dothideomycetes</taxon>
        <taxon>Dothideomycetes incertae sedis</taxon>
        <taxon>Botryosphaeriales</taxon>
        <taxon>Phyllostictaceae</taxon>
        <taxon>Phyllosticta</taxon>
    </lineage>
</organism>
<feature type="compositionally biased region" description="Basic and acidic residues" evidence="3">
    <location>
        <begin position="502"/>
        <end position="512"/>
    </location>
</feature>
<evidence type="ECO:0000256" key="1">
    <source>
        <dbReference type="ARBA" id="ARBA00022723"/>
    </source>
</evidence>
<feature type="compositionally biased region" description="Polar residues" evidence="3">
    <location>
        <begin position="461"/>
        <end position="472"/>
    </location>
</feature>
<reference evidence="4 5" key="1">
    <citation type="submission" date="2024-04" db="EMBL/GenBank/DDBJ databases">
        <title>Phyllosticta paracitricarpa is synonymous to the EU quarantine fungus P. citricarpa based on phylogenomic analyses.</title>
        <authorList>
            <consortium name="Lawrence Berkeley National Laboratory"/>
            <person name="Van ingen-buijs V.A."/>
            <person name="Van westerhoven A.C."/>
            <person name="Haridas S."/>
            <person name="Skiadas P."/>
            <person name="Martin F."/>
            <person name="Groenewald J.Z."/>
            <person name="Crous P.W."/>
            <person name="Seidl M.F."/>
        </authorList>
    </citation>
    <scope>NUCLEOTIDE SEQUENCE [LARGE SCALE GENOMIC DNA]</scope>
    <source>
        <strain evidence="4 5">CPC 17464</strain>
    </source>
</reference>
<keyword evidence="2" id="KW-0862">Zinc</keyword>
<dbReference type="PROSITE" id="PS50143">
    <property type="entry name" value="BIR_REPEAT_2"/>
    <property type="match status" value="2"/>
</dbReference>
<evidence type="ECO:0000256" key="2">
    <source>
        <dbReference type="ARBA" id="ARBA00022833"/>
    </source>
</evidence>
<protein>
    <recommendedName>
        <fullName evidence="6">Protein bir1</fullName>
    </recommendedName>
</protein>
<dbReference type="RefSeq" id="XP_066657003.1">
    <property type="nucleotide sequence ID" value="XM_066799775.1"/>
</dbReference>
<dbReference type="CDD" id="cd00022">
    <property type="entry name" value="BIR"/>
    <property type="match status" value="2"/>
</dbReference>
<accession>A0ABR1M119</accession>
<feature type="compositionally biased region" description="Basic residues" evidence="3">
    <location>
        <begin position="444"/>
        <end position="454"/>
    </location>
</feature>
<dbReference type="InterPro" id="IPR051190">
    <property type="entry name" value="Baculoviral_IAP"/>
</dbReference>
<feature type="compositionally biased region" description="Polar residues" evidence="3">
    <location>
        <begin position="394"/>
        <end position="408"/>
    </location>
</feature>
<feature type="compositionally biased region" description="Low complexity" evidence="3">
    <location>
        <begin position="327"/>
        <end position="338"/>
    </location>
</feature>
<comment type="caution">
    <text evidence="4">The sequence shown here is derived from an EMBL/GenBank/DDBJ whole genome shotgun (WGS) entry which is preliminary data.</text>
</comment>
<evidence type="ECO:0000256" key="3">
    <source>
        <dbReference type="SAM" id="MobiDB-lite"/>
    </source>
</evidence>
<keyword evidence="1" id="KW-0479">Metal-binding</keyword>
<feature type="compositionally biased region" description="Polar residues" evidence="3">
    <location>
        <begin position="680"/>
        <end position="694"/>
    </location>
</feature>
<dbReference type="PANTHER" id="PTHR46771">
    <property type="entry name" value="DETERIN"/>
    <property type="match status" value="1"/>
</dbReference>
<dbReference type="InterPro" id="IPR001370">
    <property type="entry name" value="BIR_rpt"/>
</dbReference>
<feature type="compositionally biased region" description="Basic residues" evidence="3">
    <location>
        <begin position="23"/>
        <end position="35"/>
    </location>
</feature>
<name>A0ABR1M119_9PEZI</name>
<evidence type="ECO:0000313" key="5">
    <source>
        <dbReference type="Proteomes" id="UP001360953"/>
    </source>
</evidence>
<keyword evidence="5" id="KW-1185">Reference proteome</keyword>
<feature type="compositionally biased region" description="Acidic residues" evidence="3">
    <location>
        <begin position="307"/>
        <end position="321"/>
    </location>
</feature>
<feature type="region of interest" description="Disordered" evidence="3">
    <location>
        <begin position="20"/>
        <end position="39"/>
    </location>
</feature>
<feature type="compositionally biased region" description="Basic residues" evidence="3">
    <location>
        <begin position="354"/>
        <end position="363"/>
    </location>
</feature>
<dbReference type="Gene3D" id="1.10.1170.10">
    <property type="entry name" value="Inhibitor Of Apoptosis Protein (2mihbC-IAP-1), Chain A"/>
    <property type="match status" value="2"/>
</dbReference>
<dbReference type="EMBL" id="JBBPEH010000004">
    <property type="protein sequence ID" value="KAK7539732.1"/>
    <property type="molecule type" value="Genomic_DNA"/>
</dbReference>
<feature type="compositionally biased region" description="Polar residues" evidence="3">
    <location>
        <begin position="585"/>
        <end position="596"/>
    </location>
</feature>
<dbReference type="Pfam" id="PF00653">
    <property type="entry name" value="BIR"/>
    <property type="match status" value="2"/>
</dbReference>
<evidence type="ECO:0008006" key="6">
    <source>
        <dbReference type="Google" id="ProtNLM"/>
    </source>
</evidence>
<dbReference type="SUPFAM" id="SSF57924">
    <property type="entry name" value="Inhibitor of apoptosis (IAP) repeat"/>
    <property type="match status" value="2"/>
</dbReference>
<feature type="compositionally biased region" description="Low complexity" evidence="3">
    <location>
        <begin position="640"/>
        <end position="666"/>
    </location>
</feature>
<feature type="compositionally biased region" description="Acidic residues" evidence="3">
    <location>
        <begin position="572"/>
        <end position="581"/>
    </location>
</feature>
<sequence>MASSDHLNCYTGRVASFQEPKQLTKRRASSTKKKTATTVSWPHTAPSIEDLAQSGFYYSPTANHPDNVTCFMCKHKLDNWEPHDDPAIEHLALAPDCAWAISTSVTRRRLDEHEDPMSEKMADARKATFVEWPHEGKRGWKCNIKSMVEAGWCFDPSPEFDDGVSCFYCQLSLDGWESTDDPTEEHQRRSPGCPFFELLKVYGGARKAVKGKKGRASTASRASRLSVQSSKDFDTFSEAPSLMSLGDDAVHNEDSILTATQAGTMAKGKKGTGKGKAAAKGGKKNARSKKATEEPSAVAEMDTALEGAEEPLDLGDLEAKDEDSVMTAATNTSTASKTTRGRKASGKAKAPAKTTRKTSRTTKKAAEPEPLVLEDPVQKSLPADDYMSPAPPSARTTRNNSRLETSYLSPAIPSARTTRNTSKLEASYLEQNATEVEESELKLPKQRTTRGRKKMVVDDTTLMSNDVTQLPSEMQDEANKAAELAAEQAEQELVKPKRGRKRTSDGVPKDDSVSVVIPAPKETKKRGKKAKQPEEPSELPRDVQEPEPEPEPVAKPASKPKRGRKKQVVEESVVDAAEEEPQVAHSPQTRASTPAQDENEAPAKAESSVVAPEPTPLKEPTPAPRSPTPPPKEQTPSPSPQSSNAENKPPSTRPSATRPPLSTRTPFSARTVRIPLAETTPRTSPSKRTNNNIGPSGLRTALPWEPVDLENIFLQSPSTKRLMRGLGDTDTEDKENDEQEAAGLDAAVQRVRRQLTSPEKRMTVEQWVQFQAEAGESRLRGECERMVGLFETASTRALRTLEGVESV</sequence>
<feature type="region of interest" description="Disordered" evidence="3">
    <location>
        <begin position="723"/>
        <end position="745"/>
    </location>
</feature>